<dbReference type="PIRSF" id="PIRSF004649">
    <property type="entry name" value="MlaC"/>
    <property type="match status" value="1"/>
</dbReference>
<dbReference type="PANTHER" id="PTHR36573:SF1">
    <property type="entry name" value="INTERMEMBRANE PHOSPHOLIPID TRANSPORT SYSTEM BINDING PROTEIN MLAC"/>
    <property type="match status" value="1"/>
</dbReference>
<dbReference type="AlphaFoldDB" id="A0A382DIM6"/>
<dbReference type="InterPro" id="IPR008869">
    <property type="entry name" value="MlaC/ttg2D"/>
</dbReference>
<dbReference type="Pfam" id="PF05494">
    <property type="entry name" value="MlaC"/>
    <property type="match status" value="1"/>
</dbReference>
<dbReference type="EMBL" id="UINC01039601">
    <property type="protein sequence ID" value="SVB38320.1"/>
    <property type="molecule type" value="Genomic_DNA"/>
</dbReference>
<reference evidence="1" key="1">
    <citation type="submission" date="2018-05" db="EMBL/GenBank/DDBJ databases">
        <authorList>
            <person name="Lanie J.A."/>
            <person name="Ng W.-L."/>
            <person name="Kazmierczak K.M."/>
            <person name="Andrzejewski T.M."/>
            <person name="Davidsen T.M."/>
            <person name="Wayne K.J."/>
            <person name="Tettelin H."/>
            <person name="Glass J.I."/>
            <person name="Rusch D."/>
            <person name="Podicherti R."/>
            <person name="Tsui H.-C.T."/>
            <person name="Winkler M.E."/>
        </authorList>
    </citation>
    <scope>NUCLEOTIDE SEQUENCE</scope>
</reference>
<dbReference type="Gene3D" id="3.10.450.710">
    <property type="entry name" value="Tgt2/MlaC"/>
    <property type="match status" value="1"/>
</dbReference>
<sequence>MNWLLPRLSRVLDLLSTSMTAVFALTLLSTPVFIDDVIADGPRPDEAIRMIVSQLVNELESNRLALEADRDQLYALVNEVIWPHLATEKISKLILGAHFKAASAEQRQRFSDAFMALMVRTYATAMFEYTGREEIVFEPYQYEPADRTSLVQTRIALPGQAPVPVDYAFLRFKNGHWKIYDVKIDGISLVLSYRRSYNQIIRTQGLDSLIEALRAQSGDS</sequence>
<proteinExistence type="predicted"/>
<dbReference type="PANTHER" id="PTHR36573">
    <property type="entry name" value="INTERMEMBRANE PHOSPHOLIPID TRANSPORT SYSTEM BINDING PROTEIN MLAC"/>
    <property type="match status" value="1"/>
</dbReference>
<dbReference type="InterPro" id="IPR042245">
    <property type="entry name" value="Tgt2/MlaC_sf"/>
</dbReference>
<organism evidence="1">
    <name type="scientific">marine metagenome</name>
    <dbReference type="NCBI Taxonomy" id="408172"/>
    <lineage>
        <taxon>unclassified sequences</taxon>
        <taxon>metagenomes</taxon>
        <taxon>ecological metagenomes</taxon>
    </lineage>
</organism>
<protein>
    <submittedName>
        <fullName evidence="1">Uncharacterized protein</fullName>
    </submittedName>
</protein>
<accession>A0A382DIM6</accession>
<evidence type="ECO:0000313" key="1">
    <source>
        <dbReference type="EMBL" id="SVB38320.1"/>
    </source>
</evidence>
<gene>
    <name evidence="1" type="ORF">METZ01_LOCUS191174</name>
</gene>
<name>A0A382DIM6_9ZZZZ</name>